<keyword evidence="1" id="KW-0472">Membrane</keyword>
<keyword evidence="1" id="KW-0812">Transmembrane</keyword>
<gene>
    <name evidence="2" type="ORF">WCY31_04580</name>
</gene>
<feature type="transmembrane region" description="Helical" evidence="1">
    <location>
        <begin position="25"/>
        <end position="46"/>
    </location>
</feature>
<evidence type="ECO:0000256" key="1">
    <source>
        <dbReference type="SAM" id="Phobius"/>
    </source>
</evidence>
<sequence length="97" mass="11433">MDDKANLLEETGSAIVTRKGIGLRFLLSMLMVFGIVWMLLFPKIYLQNSIYYKSRDIATMQREYETLKEENLVIKRRVEALKFKNQVLDTLFVEEQP</sequence>
<dbReference type="Proteomes" id="UP001447842">
    <property type="component" value="Chromosome"/>
</dbReference>
<accession>A0ABZ3HCF5</accession>
<reference evidence="2 3" key="1">
    <citation type="submission" date="2024-03" db="EMBL/GenBank/DDBJ databases">
        <title>Sulfurimonas sp. HSL3-1.</title>
        <authorList>
            <person name="Wang S."/>
        </authorList>
    </citation>
    <scope>NUCLEOTIDE SEQUENCE [LARGE SCALE GENOMIC DNA]</scope>
    <source>
        <strain evidence="2 3">HSL3-1</strain>
    </source>
</reference>
<dbReference type="EMBL" id="CP147920">
    <property type="protein sequence ID" value="XAU15984.1"/>
    <property type="molecule type" value="Genomic_DNA"/>
</dbReference>
<organism evidence="2 3">
    <name type="scientific">Sulfurimonas diazotrophicus</name>
    <dbReference type="NCBI Taxonomy" id="3131939"/>
    <lineage>
        <taxon>Bacteria</taxon>
        <taxon>Pseudomonadati</taxon>
        <taxon>Campylobacterota</taxon>
        <taxon>Epsilonproteobacteria</taxon>
        <taxon>Campylobacterales</taxon>
        <taxon>Sulfurimonadaceae</taxon>
        <taxon>Sulfurimonas</taxon>
    </lineage>
</organism>
<evidence type="ECO:0008006" key="4">
    <source>
        <dbReference type="Google" id="ProtNLM"/>
    </source>
</evidence>
<keyword evidence="1" id="KW-1133">Transmembrane helix</keyword>
<keyword evidence="3" id="KW-1185">Reference proteome</keyword>
<proteinExistence type="predicted"/>
<evidence type="ECO:0000313" key="3">
    <source>
        <dbReference type="Proteomes" id="UP001447842"/>
    </source>
</evidence>
<protein>
    <recommendedName>
        <fullName evidence="4">Septum formation initiator</fullName>
    </recommendedName>
</protein>
<dbReference type="RefSeq" id="WP_345971084.1">
    <property type="nucleotide sequence ID" value="NZ_CP147920.1"/>
</dbReference>
<evidence type="ECO:0000313" key="2">
    <source>
        <dbReference type="EMBL" id="XAU15984.1"/>
    </source>
</evidence>
<name>A0ABZ3HCF5_9BACT</name>